<keyword evidence="10" id="KW-1185">Reference proteome</keyword>
<protein>
    <submittedName>
        <fullName evidence="9">Tannase/feruloyl esterase family alpha/beta hydrolase</fullName>
    </submittedName>
</protein>
<gene>
    <name evidence="9" type="ORF">V6617_13515</name>
</gene>
<proteinExistence type="inferred from homology"/>
<accession>A0ABZ2I0A7</accession>
<evidence type="ECO:0000313" key="9">
    <source>
        <dbReference type="EMBL" id="WWT32021.1"/>
    </source>
</evidence>
<dbReference type="Proteomes" id="UP001369958">
    <property type="component" value="Chromosome"/>
</dbReference>
<dbReference type="RefSeq" id="WP_338607486.1">
    <property type="nucleotide sequence ID" value="NZ_CP146275.1"/>
</dbReference>
<comment type="similarity">
    <text evidence="1">Belongs to the tannase family.</text>
</comment>
<dbReference type="InterPro" id="IPR029058">
    <property type="entry name" value="AB_hydrolase_fold"/>
</dbReference>
<keyword evidence="4 8" id="KW-0732">Signal</keyword>
<organism evidence="9 10">
    <name type="scientific">Pelagibacterium nitratireducens</name>
    <dbReference type="NCBI Taxonomy" id="1046114"/>
    <lineage>
        <taxon>Bacteria</taxon>
        <taxon>Pseudomonadati</taxon>
        <taxon>Pseudomonadota</taxon>
        <taxon>Alphaproteobacteria</taxon>
        <taxon>Hyphomicrobiales</taxon>
        <taxon>Devosiaceae</taxon>
        <taxon>Pelagibacterium</taxon>
    </lineage>
</organism>
<evidence type="ECO:0000256" key="1">
    <source>
        <dbReference type="ARBA" id="ARBA00006249"/>
    </source>
</evidence>
<evidence type="ECO:0000256" key="3">
    <source>
        <dbReference type="ARBA" id="ARBA00022723"/>
    </source>
</evidence>
<evidence type="ECO:0000256" key="7">
    <source>
        <dbReference type="ARBA" id="ARBA00023157"/>
    </source>
</evidence>
<keyword evidence="7" id="KW-1015">Disulfide bond</keyword>
<feature type="chain" id="PRO_5046606583" evidence="8">
    <location>
        <begin position="25"/>
        <end position="540"/>
    </location>
</feature>
<dbReference type="Pfam" id="PF07519">
    <property type="entry name" value="Tannase"/>
    <property type="match status" value="1"/>
</dbReference>
<evidence type="ECO:0000313" key="10">
    <source>
        <dbReference type="Proteomes" id="UP001369958"/>
    </source>
</evidence>
<keyword evidence="2" id="KW-0719">Serine esterase</keyword>
<sequence length="540" mass="57895">MTILRFSLSAACIIGAGLGAPALAQEASLSQQECEALAGLELPAEAIELDTTGGVVDTATWMETDSHGTYCEVMGSINPVDPEAWPILWQANFPSNWNGKAIQYGGGGYNGTIPNTLRHVQLGLTTTATPLSQGYVTFGGDSGHPSESGGGAAFARNHEALVNYGYAHIKKTLDAMTIVAEQAYGEAADLVYFSGGSTGGREGLTAAMRWPDSYDGIITYYPSAHFMGLRLWGVALADAIYSDDSAGWFPPELVETIAERAIALCDPLDGVEDGLVSNPAECRAVSSSIVDDLRCPEGQEDETCLNQTQIDRVIGVYHEGYSLPYELGGLSEYPGYNSLEGVVMNIGTQAEFINPPPSGPNAHHVNRAFQFTTNFVDTSEDFDLLEFDIQNPGEHQDRLVELAEIIGATETDLSDFSNSGGKIIWIHGADDPSITPWSSVALVDRIREDMGNEAVEQFLRFYVVPGLAHGGGRFSPEIDTLAALDNWVENGVPPAGMIMVDGTDSETRGRTRPVCEYPAFPMYSGDGDINEASSYHCATE</sequence>
<feature type="signal peptide" evidence="8">
    <location>
        <begin position="1"/>
        <end position="24"/>
    </location>
</feature>
<evidence type="ECO:0000256" key="6">
    <source>
        <dbReference type="ARBA" id="ARBA00022837"/>
    </source>
</evidence>
<dbReference type="InterPro" id="IPR011118">
    <property type="entry name" value="Tannase/feruloyl_esterase"/>
</dbReference>
<dbReference type="EMBL" id="CP146275">
    <property type="protein sequence ID" value="WWT32021.1"/>
    <property type="molecule type" value="Genomic_DNA"/>
</dbReference>
<dbReference type="PANTHER" id="PTHR33938">
    <property type="entry name" value="FERULOYL ESTERASE B-RELATED"/>
    <property type="match status" value="1"/>
</dbReference>
<keyword evidence="5 9" id="KW-0378">Hydrolase</keyword>
<dbReference type="PANTHER" id="PTHR33938:SF15">
    <property type="entry name" value="FERULOYL ESTERASE B-RELATED"/>
    <property type="match status" value="1"/>
</dbReference>
<evidence type="ECO:0000256" key="4">
    <source>
        <dbReference type="ARBA" id="ARBA00022729"/>
    </source>
</evidence>
<reference evidence="9 10" key="1">
    <citation type="submission" date="2024-02" db="EMBL/GenBank/DDBJ databases">
        <title>Complete genome sequence of Pelagibacterium nitratireducens ZH15.</title>
        <authorList>
            <person name="Zhao L.H."/>
        </authorList>
    </citation>
    <scope>NUCLEOTIDE SEQUENCE [LARGE SCALE GENOMIC DNA]</scope>
    <source>
        <strain evidence="9 10">ZH15</strain>
    </source>
</reference>
<dbReference type="SUPFAM" id="SSF53474">
    <property type="entry name" value="alpha/beta-Hydrolases"/>
    <property type="match status" value="1"/>
</dbReference>
<evidence type="ECO:0000256" key="8">
    <source>
        <dbReference type="SAM" id="SignalP"/>
    </source>
</evidence>
<evidence type="ECO:0000256" key="2">
    <source>
        <dbReference type="ARBA" id="ARBA00022487"/>
    </source>
</evidence>
<keyword evidence="6" id="KW-0106">Calcium</keyword>
<name>A0ABZ2I0A7_9HYPH</name>
<evidence type="ECO:0000256" key="5">
    <source>
        <dbReference type="ARBA" id="ARBA00022801"/>
    </source>
</evidence>
<dbReference type="GO" id="GO:0016787">
    <property type="term" value="F:hydrolase activity"/>
    <property type="evidence" value="ECO:0007669"/>
    <property type="project" value="UniProtKB-KW"/>
</dbReference>
<dbReference type="Gene3D" id="3.40.50.1820">
    <property type="entry name" value="alpha/beta hydrolase"/>
    <property type="match status" value="1"/>
</dbReference>
<keyword evidence="3" id="KW-0479">Metal-binding</keyword>